<accession>A0AAE0LEK3</accession>
<protein>
    <recommendedName>
        <fullName evidence="1">J domain-containing protein</fullName>
    </recommendedName>
</protein>
<comment type="caution">
    <text evidence="2">The sequence shown here is derived from an EMBL/GenBank/DDBJ whole genome shotgun (WGS) entry which is preliminary data.</text>
</comment>
<evidence type="ECO:0000313" key="2">
    <source>
        <dbReference type="EMBL" id="KAK3282242.1"/>
    </source>
</evidence>
<dbReference type="PROSITE" id="PS00636">
    <property type="entry name" value="DNAJ_1"/>
    <property type="match status" value="1"/>
</dbReference>
<keyword evidence="3" id="KW-1185">Reference proteome</keyword>
<dbReference type="Gene3D" id="1.10.287.110">
    <property type="entry name" value="DnaJ domain"/>
    <property type="match status" value="1"/>
</dbReference>
<dbReference type="Pfam" id="PF00226">
    <property type="entry name" value="DnaJ"/>
    <property type="match status" value="1"/>
</dbReference>
<dbReference type="SMART" id="SM00271">
    <property type="entry name" value="DnaJ"/>
    <property type="match status" value="1"/>
</dbReference>
<evidence type="ECO:0000313" key="3">
    <source>
        <dbReference type="Proteomes" id="UP001190700"/>
    </source>
</evidence>
<proteinExistence type="predicted"/>
<dbReference type="InterPro" id="IPR036869">
    <property type="entry name" value="J_dom_sf"/>
</dbReference>
<dbReference type="InterPro" id="IPR052763">
    <property type="entry name" value="DnaJ_C4"/>
</dbReference>
<dbReference type="SUPFAM" id="SSF46565">
    <property type="entry name" value="Chaperone J-domain"/>
    <property type="match status" value="1"/>
</dbReference>
<dbReference type="InterPro" id="IPR001623">
    <property type="entry name" value="DnaJ_domain"/>
</dbReference>
<dbReference type="PANTHER" id="PTHR44825:SF1">
    <property type="entry name" value="DNAJ HOMOLOG SUBFAMILY C MEMBER 4"/>
    <property type="match status" value="1"/>
</dbReference>
<dbReference type="AlphaFoldDB" id="A0AAE0LEK3"/>
<feature type="domain" description="J" evidence="1">
    <location>
        <begin position="90"/>
        <end position="153"/>
    </location>
</feature>
<gene>
    <name evidence="2" type="ORF">CYMTET_10015</name>
</gene>
<dbReference type="EMBL" id="LGRX02003429">
    <property type="protein sequence ID" value="KAK3282242.1"/>
    <property type="molecule type" value="Genomic_DNA"/>
</dbReference>
<name>A0AAE0LEK3_9CHLO</name>
<dbReference type="PROSITE" id="PS50076">
    <property type="entry name" value="DNAJ_2"/>
    <property type="match status" value="1"/>
</dbReference>
<dbReference type="CDD" id="cd06257">
    <property type="entry name" value="DnaJ"/>
    <property type="match status" value="1"/>
</dbReference>
<sequence>MANPLRRTPMPQLHLSTCAVPSCVPRHLAPSSRPALCARYRLHEYSAIHTHSLLLQFAFSPEALRLGTPRSARRRRSGPVASANLETSQSLYDLLGVDISASTGTIKRAFRLRSKVIHPDIPVTGDAVRFKELKEATALLVDEVSRTQYDRRLLSRVGAERKWVS</sequence>
<organism evidence="2 3">
    <name type="scientific">Cymbomonas tetramitiformis</name>
    <dbReference type="NCBI Taxonomy" id="36881"/>
    <lineage>
        <taxon>Eukaryota</taxon>
        <taxon>Viridiplantae</taxon>
        <taxon>Chlorophyta</taxon>
        <taxon>Pyramimonadophyceae</taxon>
        <taxon>Pyramimonadales</taxon>
        <taxon>Pyramimonadaceae</taxon>
        <taxon>Cymbomonas</taxon>
    </lineage>
</organism>
<dbReference type="InterPro" id="IPR018253">
    <property type="entry name" value="DnaJ_domain_CS"/>
</dbReference>
<reference evidence="2 3" key="1">
    <citation type="journal article" date="2015" name="Genome Biol. Evol.">
        <title>Comparative Genomics of a Bacterivorous Green Alga Reveals Evolutionary Causalities and Consequences of Phago-Mixotrophic Mode of Nutrition.</title>
        <authorList>
            <person name="Burns J.A."/>
            <person name="Paasch A."/>
            <person name="Narechania A."/>
            <person name="Kim E."/>
        </authorList>
    </citation>
    <scope>NUCLEOTIDE SEQUENCE [LARGE SCALE GENOMIC DNA]</scope>
    <source>
        <strain evidence="2 3">PLY_AMNH</strain>
    </source>
</reference>
<dbReference type="PANTHER" id="PTHR44825">
    <property type="match status" value="1"/>
</dbReference>
<evidence type="ECO:0000259" key="1">
    <source>
        <dbReference type="PROSITE" id="PS50076"/>
    </source>
</evidence>
<dbReference type="Proteomes" id="UP001190700">
    <property type="component" value="Unassembled WGS sequence"/>
</dbReference>